<dbReference type="InterPro" id="IPR002104">
    <property type="entry name" value="Integrase_catalytic"/>
</dbReference>
<feature type="domain" description="Tyr recombinase" evidence="7">
    <location>
        <begin position="202"/>
        <end position="381"/>
    </location>
</feature>
<proteinExistence type="inferred from homology"/>
<dbReference type="GO" id="GO:0003677">
    <property type="term" value="F:DNA binding"/>
    <property type="evidence" value="ECO:0007669"/>
    <property type="project" value="UniProtKB-UniRule"/>
</dbReference>
<dbReference type="Pfam" id="PF13356">
    <property type="entry name" value="Arm-DNA-bind_3"/>
    <property type="match status" value="1"/>
</dbReference>
<organism evidence="9 10">
    <name type="scientific">Thiocapsa roseopersicina</name>
    <dbReference type="NCBI Taxonomy" id="1058"/>
    <lineage>
        <taxon>Bacteria</taxon>
        <taxon>Pseudomonadati</taxon>
        <taxon>Pseudomonadota</taxon>
        <taxon>Gammaproteobacteria</taxon>
        <taxon>Chromatiales</taxon>
        <taxon>Chromatiaceae</taxon>
        <taxon>Thiocapsa</taxon>
    </lineage>
</organism>
<dbReference type="EMBL" id="FNNZ01000057">
    <property type="protein sequence ID" value="SDX69223.1"/>
    <property type="molecule type" value="Genomic_DNA"/>
</dbReference>
<dbReference type="Gene3D" id="1.10.443.10">
    <property type="entry name" value="Intergrase catalytic core"/>
    <property type="match status" value="1"/>
</dbReference>
<evidence type="ECO:0000256" key="2">
    <source>
        <dbReference type="ARBA" id="ARBA00022908"/>
    </source>
</evidence>
<feature type="domain" description="Core-binding (CB)" evidence="8">
    <location>
        <begin position="90"/>
        <end position="171"/>
    </location>
</feature>
<dbReference type="CDD" id="cd00801">
    <property type="entry name" value="INT_P4_C"/>
    <property type="match status" value="1"/>
</dbReference>
<dbReference type="PROSITE" id="PS51900">
    <property type="entry name" value="CB"/>
    <property type="match status" value="1"/>
</dbReference>
<evidence type="ECO:0000259" key="7">
    <source>
        <dbReference type="PROSITE" id="PS51898"/>
    </source>
</evidence>
<evidence type="ECO:0000256" key="6">
    <source>
        <dbReference type="SAM" id="MobiDB-lite"/>
    </source>
</evidence>
<dbReference type="Pfam" id="PF00589">
    <property type="entry name" value="Phage_integrase"/>
    <property type="match status" value="1"/>
</dbReference>
<dbReference type="PROSITE" id="PS51898">
    <property type="entry name" value="TYR_RECOMBINASE"/>
    <property type="match status" value="1"/>
</dbReference>
<dbReference type="OrthoDB" id="9795573at2"/>
<dbReference type="RefSeq" id="WP_093038611.1">
    <property type="nucleotide sequence ID" value="NZ_FNNZ01000057.1"/>
</dbReference>
<dbReference type="STRING" id="1058.SAMN05421783_1576"/>
<feature type="region of interest" description="Disordered" evidence="6">
    <location>
        <begin position="1"/>
        <end position="23"/>
    </location>
</feature>
<keyword evidence="4" id="KW-0233">DNA recombination</keyword>
<dbReference type="Pfam" id="PF22022">
    <property type="entry name" value="Phage_int_M"/>
    <property type="match status" value="1"/>
</dbReference>
<name>A0A1H3DRS9_THIRO</name>
<dbReference type="SUPFAM" id="SSF56349">
    <property type="entry name" value="DNA breaking-rejoining enzymes"/>
    <property type="match status" value="1"/>
</dbReference>
<keyword evidence="3 5" id="KW-0238">DNA-binding</keyword>
<dbReference type="Gene3D" id="3.30.160.390">
    <property type="entry name" value="Integrase, DNA-binding domain"/>
    <property type="match status" value="1"/>
</dbReference>
<dbReference type="PANTHER" id="PTHR30629">
    <property type="entry name" value="PROPHAGE INTEGRASE"/>
    <property type="match status" value="1"/>
</dbReference>
<keyword evidence="2" id="KW-0229">DNA integration</keyword>
<dbReference type="InterPro" id="IPR013762">
    <property type="entry name" value="Integrase-like_cat_sf"/>
</dbReference>
<dbReference type="InterPro" id="IPR044068">
    <property type="entry name" value="CB"/>
</dbReference>
<evidence type="ECO:0000256" key="4">
    <source>
        <dbReference type="ARBA" id="ARBA00023172"/>
    </source>
</evidence>
<keyword evidence="10" id="KW-1185">Reference proteome</keyword>
<evidence type="ECO:0000259" key="8">
    <source>
        <dbReference type="PROSITE" id="PS51900"/>
    </source>
</evidence>
<dbReference type="AlphaFoldDB" id="A0A1H3DRS9"/>
<dbReference type="InterPro" id="IPR011010">
    <property type="entry name" value="DNA_brk_join_enz"/>
</dbReference>
<dbReference type="GO" id="GO:0006310">
    <property type="term" value="P:DNA recombination"/>
    <property type="evidence" value="ECO:0007669"/>
    <property type="project" value="UniProtKB-KW"/>
</dbReference>
<dbReference type="InterPro" id="IPR053876">
    <property type="entry name" value="Phage_int_M"/>
</dbReference>
<evidence type="ECO:0000256" key="3">
    <source>
        <dbReference type="ARBA" id="ARBA00023125"/>
    </source>
</evidence>
<dbReference type="PANTHER" id="PTHR30629:SF2">
    <property type="entry name" value="PROPHAGE INTEGRASE INTS-RELATED"/>
    <property type="match status" value="1"/>
</dbReference>
<dbReference type="Gene3D" id="1.10.150.130">
    <property type="match status" value="1"/>
</dbReference>
<dbReference type="GO" id="GO:0015074">
    <property type="term" value="P:DNA integration"/>
    <property type="evidence" value="ECO:0007669"/>
    <property type="project" value="UniProtKB-KW"/>
</dbReference>
<comment type="similarity">
    <text evidence="1">Belongs to the 'phage' integrase family.</text>
</comment>
<dbReference type="InterPro" id="IPR050808">
    <property type="entry name" value="Phage_Integrase"/>
</dbReference>
<evidence type="ECO:0000313" key="10">
    <source>
        <dbReference type="Proteomes" id="UP000198816"/>
    </source>
</evidence>
<evidence type="ECO:0000256" key="5">
    <source>
        <dbReference type="PROSITE-ProRule" id="PRU01248"/>
    </source>
</evidence>
<sequence>MGNLTARTAATAKPGRHSDGEGLILSVSKTGSRSWYLRFQLNGKRRDMALGSAADVTLAQAREQAGKARALVRAGIDPIEHRKVETATVPTFTSAAAQYIRSHRHGWSNRKHARQWVATLKTYARPAIGSKPVDTIGTEDILAVLSPIWTTKTETAKRVQGRMENILDWCAARKFRDASNPARWRGHLDHLLPKPTKVSKVTHHPAMPWPALPSFMTELRSNPSISSQALRFLILSACRTSEVIGAQWSEVDLDAAVWTIPGDRMKAGREHRVPLSDEALAIVKALPRIEGNPFVFPGARQGRPLSNMALLQLMRGLGHGVNGEKSAAVPHGFRSTFRDWCGEVSSHPREVAEAALAHVNGDKTEAAYARGDLFTKRRKLMTDWSAFVTRAPAEVIDLSTRQTG</sequence>
<accession>A0A1H3DRS9</accession>
<gene>
    <name evidence="9" type="ORF">SAMN05421783_1576</name>
</gene>
<dbReference type="InterPro" id="IPR038488">
    <property type="entry name" value="Integrase_DNA-bd_sf"/>
</dbReference>
<evidence type="ECO:0000256" key="1">
    <source>
        <dbReference type="ARBA" id="ARBA00008857"/>
    </source>
</evidence>
<reference evidence="10" key="1">
    <citation type="submission" date="2016-10" db="EMBL/GenBank/DDBJ databases">
        <authorList>
            <person name="Varghese N."/>
            <person name="Submissions S."/>
        </authorList>
    </citation>
    <scope>NUCLEOTIDE SEQUENCE [LARGE SCALE GENOMIC DNA]</scope>
    <source>
        <strain evidence="10">DSM 217</strain>
    </source>
</reference>
<dbReference type="InterPro" id="IPR010998">
    <property type="entry name" value="Integrase_recombinase_N"/>
</dbReference>
<dbReference type="Proteomes" id="UP000198816">
    <property type="component" value="Unassembled WGS sequence"/>
</dbReference>
<dbReference type="InterPro" id="IPR025166">
    <property type="entry name" value="Integrase_DNA_bind_dom"/>
</dbReference>
<protein>
    <submittedName>
        <fullName evidence="9">Integrase</fullName>
    </submittedName>
</protein>
<evidence type="ECO:0000313" key="9">
    <source>
        <dbReference type="EMBL" id="SDX69223.1"/>
    </source>
</evidence>